<evidence type="ECO:0000256" key="5">
    <source>
        <dbReference type="ARBA" id="ARBA00022691"/>
    </source>
</evidence>
<dbReference type="GO" id="GO:0008176">
    <property type="term" value="F:tRNA (guanine(46)-N7)-methyltransferase activity"/>
    <property type="evidence" value="ECO:0007669"/>
    <property type="project" value="UniProtKB-EC"/>
</dbReference>
<keyword evidence="4" id="KW-0808">Transferase</keyword>
<sequence length="348" mass="39198">MVSFLVGARRMRHSVTCAFVHPRHQNPQGRVAGVAGSSRRSVATSEESGSGSAAQQDGDDDGSRYIPPWSMPKREKSAASYARFRQHINPLSRRFQMPTDLPENWPHSDFQDINLPLYLDIGCAKGGFLLELAGRRHGKQMDINDDTFMNATKSYDDTTSDWLPSQMNYLGLEIRPGVSQYAQARVDKRGLSGILSFVGCNANVDLGRLLTLYQGSSNKNDGDSNRPAFVSIQFPDPHFKKAHNKRRVVTPQLVTTLAQFMREGDVVFLQSDIKEALEAMRDRFVEDDGAYFFREKLVLNNDAEDHEYAMINPLGIPTERELSVINKGLPVYRTLFLRNDVPFQIQNP</sequence>
<evidence type="ECO:0000256" key="3">
    <source>
        <dbReference type="ARBA" id="ARBA00022603"/>
    </source>
</evidence>
<feature type="region of interest" description="Disordered" evidence="7">
    <location>
        <begin position="25"/>
        <end position="74"/>
    </location>
</feature>
<evidence type="ECO:0000256" key="4">
    <source>
        <dbReference type="ARBA" id="ARBA00022679"/>
    </source>
</evidence>
<dbReference type="Proteomes" id="UP000266841">
    <property type="component" value="Unassembled WGS sequence"/>
</dbReference>
<dbReference type="eggNOG" id="KOG3115">
    <property type="taxonomic scope" value="Eukaryota"/>
</dbReference>
<evidence type="ECO:0000256" key="6">
    <source>
        <dbReference type="ARBA" id="ARBA00022694"/>
    </source>
</evidence>
<dbReference type="Gene3D" id="3.40.50.150">
    <property type="entry name" value="Vaccinia Virus protein VP39"/>
    <property type="match status" value="1"/>
</dbReference>
<dbReference type="PROSITE" id="PS51625">
    <property type="entry name" value="SAM_MT_TRMB"/>
    <property type="match status" value="1"/>
</dbReference>
<feature type="compositionally biased region" description="Low complexity" evidence="7">
    <location>
        <begin position="45"/>
        <end position="56"/>
    </location>
</feature>
<comment type="caution">
    <text evidence="8">The sequence shown here is derived from an EMBL/GenBank/DDBJ whole genome shotgun (WGS) entry which is preliminary data.</text>
</comment>
<keyword evidence="9" id="KW-1185">Reference proteome</keyword>
<organism evidence="8 9">
    <name type="scientific">Thalassiosira oceanica</name>
    <name type="common">Marine diatom</name>
    <dbReference type="NCBI Taxonomy" id="159749"/>
    <lineage>
        <taxon>Eukaryota</taxon>
        <taxon>Sar</taxon>
        <taxon>Stramenopiles</taxon>
        <taxon>Ochrophyta</taxon>
        <taxon>Bacillariophyta</taxon>
        <taxon>Coscinodiscophyceae</taxon>
        <taxon>Thalassiosirophycidae</taxon>
        <taxon>Thalassiosirales</taxon>
        <taxon>Thalassiosiraceae</taxon>
        <taxon>Thalassiosira</taxon>
    </lineage>
</organism>
<dbReference type="InterPro" id="IPR029063">
    <property type="entry name" value="SAM-dependent_MTases_sf"/>
</dbReference>
<reference evidence="8 9" key="1">
    <citation type="journal article" date="2012" name="Genome Biol.">
        <title>Genome and low-iron response of an oceanic diatom adapted to chronic iron limitation.</title>
        <authorList>
            <person name="Lommer M."/>
            <person name="Specht M."/>
            <person name="Roy A.S."/>
            <person name="Kraemer L."/>
            <person name="Andreson R."/>
            <person name="Gutowska M.A."/>
            <person name="Wolf J."/>
            <person name="Bergner S.V."/>
            <person name="Schilhabel M.B."/>
            <person name="Klostermeier U.C."/>
            <person name="Beiko R.G."/>
            <person name="Rosenstiel P."/>
            <person name="Hippler M."/>
            <person name="Laroche J."/>
        </authorList>
    </citation>
    <scope>NUCLEOTIDE SEQUENCE [LARGE SCALE GENOMIC DNA]</scope>
    <source>
        <strain evidence="8 9">CCMP1005</strain>
    </source>
</reference>
<dbReference type="OrthoDB" id="47276at2759"/>
<evidence type="ECO:0000256" key="1">
    <source>
        <dbReference type="ARBA" id="ARBA00000142"/>
    </source>
</evidence>
<dbReference type="AlphaFoldDB" id="K0RFA3"/>
<dbReference type="EMBL" id="AGNL01042518">
    <property type="protein sequence ID" value="EJK50954.1"/>
    <property type="molecule type" value="Genomic_DNA"/>
</dbReference>
<protein>
    <recommendedName>
        <fullName evidence="2">tRNA (guanine(46)-N(7))-methyltransferase</fullName>
        <ecNumber evidence="2">2.1.1.33</ecNumber>
    </recommendedName>
</protein>
<dbReference type="SUPFAM" id="SSF53335">
    <property type="entry name" value="S-adenosyl-L-methionine-dependent methyltransferases"/>
    <property type="match status" value="1"/>
</dbReference>
<evidence type="ECO:0000313" key="9">
    <source>
        <dbReference type="Proteomes" id="UP000266841"/>
    </source>
</evidence>
<name>K0RFA3_THAOC</name>
<dbReference type="GO" id="GO:0043527">
    <property type="term" value="C:tRNA methyltransferase complex"/>
    <property type="evidence" value="ECO:0007669"/>
    <property type="project" value="TreeGrafter"/>
</dbReference>
<evidence type="ECO:0000256" key="7">
    <source>
        <dbReference type="SAM" id="MobiDB-lite"/>
    </source>
</evidence>
<comment type="catalytic activity">
    <reaction evidence="1">
        <text>guanosine(46) in tRNA + S-adenosyl-L-methionine = N(7)-methylguanosine(46) in tRNA + S-adenosyl-L-homocysteine</text>
        <dbReference type="Rhea" id="RHEA:42708"/>
        <dbReference type="Rhea" id="RHEA-COMP:10188"/>
        <dbReference type="Rhea" id="RHEA-COMP:10189"/>
        <dbReference type="ChEBI" id="CHEBI:57856"/>
        <dbReference type="ChEBI" id="CHEBI:59789"/>
        <dbReference type="ChEBI" id="CHEBI:74269"/>
        <dbReference type="ChEBI" id="CHEBI:74480"/>
        <dbReference type="EC" id="2.1.1.33"/>
    </reaction>
</comment>
<dbReference type="OMA" id="DPWFKRR"/>
<evidence type="ECO:0000256" key="2">
    <source>
        <dbReference type="ARBA" id="ARBA00011977"/>
    </source>
</evidence>
<proteinExistence type="predicted"/>
<keyword evidence="3" id="KW-0489">Methyltransferase</keyword>
<dbReference type="Pfam" id="PF02390">
    <property type="entry name" value="Methyltransf_4"/>
    <property type="match status" value="1"/>
</dbReference>
<accession>K0RFA3</accession>
<gene>
    <name evidence="8" type="ORF">THAOC_29926</name>
</gene>
<evidence type="ECO:0000313" key="8">
    <source>
        <dbReference type="EMBL" id="EJK50954.1"/>
    </source>
</evidence>
<dbReference type="PANTHER" id="PTHR23417:SF21">
    <property type="entry name" value="TRNA (GUANINE-N(7)-)-METHYLTRANSFERASE"/>
    <property type="match status" value="1"/>
</dbReference>
<dbReference type="PANTHER" id="PTHR23417">
    <property type="entry name" value="3-DEOXY-D-MANNO-OCTULOSONIC-ACID TRANSFERASE/TRNA GUANINE-N 7 - -METHYLTRANSFERASE"/>
    <property type="match status" value="1"/>
</dbReference>
<dbReference type="InterPro" id="IPR003358">
    <property type="entry name" value="tRNA_(Gua-N-7)_MeTrfase_Trmb"/>
</dbReference>
<keyword evidence="5" id="KW-0949">S-adenosyl-L-methionine</keyword>
<dbReference type="EC" id="2.1.1.33" evidence="2"/>
<keyword evidence="6" id="KW-0819">tRNA processing</keyword>